<dbReference type="Proteomes" id="UP000607653">
    <property type="component" value="Unassembled WGS sequence"/>
</dbReference>
<keyword evidence="2" id="KW-1185">Reference proteome</keyword>
<dbReference type="AlphaFoldDB" id="A0A822ZBK4"/>
<evidence type="ECO:0000313" key="1">
    <source>
        <dbReference type="EMBL" id="DAD41923.1"/>
    </source>
</evidence>
<protein>
    <submittedName>
        <fullName evidence="1">Uncharacterized protein</fullName>
    </submittedName>
</protein>
<gene>
    <name evidence="1" type="ORF">HUJ06_016246</name>
</gene>
<dbReference type="EMBL" id="DUZY01000005">
    <property type="protein sequence ID" value="DAD41923.1"/>
    <property type="molecule type" value="Genomic_DNA"/>
</dbReference>
<name>A0A822ZBK4_NELNU</name>
<reference evidence="1 2" key="1">
    <citation type="journal article" date="2020" name="Mol. Biol. Evol.">
        <title>Distinct Expression and Methylation Patterns for Genes with Different Fates following a Single Whole-Genome Duplication in Flowering Plants.</title>
        <authorList>
            <person name="Shi T."/>
            <person name="Rahmani R.S."/>
            <person name="Gugger P.F."/>
            <person name="Wang M."/>
            <person name="Li H."/>
            <person name="Zhang Y."/>
            <person name="Li Z."/>
            <person name="Wang Q."/>
            <person name="Van de Peer Y."/>
            <person name="Marchal K."/>
            <person name="Chen J."/>
        </authorList>
    </citation>
    <scope>NUCLEOTIDE SEQUENCE [LARGE SCALE GENOMIC DNA]</scope>
    <source>
        <tissue evidence="1">Leaf</tissue>
    </source>
</reference>
<comment type="caution">
    <text evidence="1">The sequence shown here is derived from an EMBL/GenBank/DDBJ whole genome shotgun (WGS) entry which is preliminary data.</text>
</comment>
<accession>A0A822ZBK4</accession>
<organism evidence="1 2">
    <name type="scientific">Nelumbo nucifera</name>
    <name type="common">Sacred lotus</name>
    <dbReference type="NCBI Taxonomy" id="4432"/>
    <lineage>
        <taxon>Eukaryota</taxon>
        <taxon>Viridiplantae</taxon>
        <taxon>Streptophyta</taxon>
        <taxon>Embryophyta</taxon>
        <taxon>Tracheophyta</taxon>
        <taxon>Spermatophyta</taxon>
        <taxon>Magnoliopsida</taxon>
        <taxon>Proteales</taxon>
        <taxon>Nelumbonaceae</taxon>
        <taxon>Nelumbo</taxon>
    </lineage>
</organism>
<proteinExistence type="predicted"/>
<evidence type="ECO:0000313" key="2">
    <source>
        <dbReference type="Proteomes" id="UP000607653"/>
    </source>
</evidence>
<sequence>MHMDAIWISRSCTFLSIRIQSLLHFELKKEILVGNRHIPNPVQQSNFF</sequence>